<feature type="transmembrane region" description="Helical" evidence="1">
    <location>
        <begin position="7"/>
        <end position="26"/>
    </location>
</feature>
<dbReference type="InterPro" id="IPR036779">
    <property type="entry name" value="LysM_dom_sf"/>
</dbReference>
<keyword evidence="1" id="KW-0472">Membrane</keyword>
<dbReference type="AlphaFoldDB" id="A0A285RJX3"/>
<dbReference type="SMART" id="SM00257">
    <property type="entry name" value="LysM"/>
    <property type="match status" value="1"/>
</dbReference>
<keyword evidence="1" id="KW-1133">Transmembrane helix</keyword>
<gene>
    <name evidence="3" type="ORF">SAMN05880501_101735</name>
</gene>
<organism evidence="3 4">
    <name type="scientific">Ureibacillus xyleni</name>
    <dbReference type="NCBI Taxonomy" id="614648"/>
    <lineage>
        <taxon>Bacteria</taxon>
        <taxon>Bacillati</taxon>
        <taxon>Bacillota</taxon>
        <taxon>Bacilli</taxon>
        <taxon>Bacillales</taxon>
        <taxon>Caryophanaceae</taxon>
        <taxon>Ureibacillus</taxon>
    </lineage>
</organism>
<dbReference type="CDD" id="cd00118">
    <property type="entry name" value="LysM"/>
    <property type="match status" value="1"/>
</dbReference>
<accession>A0A285RJX3</accession>
<name>A0A285RJX3_9BACL</name>
<evidence type="ECO:0000313" key="4">
    <source>
        <dbReference type="Proteomes" id="UP000219636"/>
    </source>
</evidence>
<dbReference type="OrthoDB" id="2679564at2"/>
<sequence length="112" mass="12882">MNWLQKNNYIVVLFIAFVVMVGILLITDNGKTTYEQIEIQHGDTLWSLAEHYRGNMKTQDWIQHVQLENHLNNEIIVAGQVITIPIGEDSNYIAQNNMNEDSHSIEVASKEQ</sequence>
<keyword evidence="4" id="KW-1185">Reference proteome</keyword>
<feature type="domain" description="LysM" evidence="2">
    <location>
        <begin position="35"/>
        <end position="84"/>
    </location>
</feature>
<dbReference type="PROSITE" id="PS51782">
    <property type="entry name" value="LYSM"/>
    <property type="match status" value="1"/>
</dbReference>
<dbReference type="Proteomes" id="UP000219636">
    <property type="component" value="Unassembled WGS sequence"/>
</dbReference>
<reference evidence="4" key="1">
    <citation type="submission" date="2017-08" db="EMBL/GenBank/DDBJ databases">
        <authorList>
            <person name="Varghese N."/>
            <person name="Submissions S."/>
        </authorList>
    </citation>
    <scope>NUCLEOTIDE SEQUENCE [LARGE SCALE GENOMIC DNA]</scope>
    <source>
        <strain evidence="4">JC22</strain>
    </source>
</reference>
<protein>
    <submittedName>
        <fullName evidence="3">LysM domain-containing protein</fullName>
    </submittedName>
</protein>
<evidence type="ECO:0000313" key="3">
    <source>
        <dbReference type="EMBL" id="SOB94018.1"/>
    </source>
</evidence>
<evidence type="ECO:0000256" key="1">
    <source>
        <dbReference type="SAM" id="Phobius"/>
    </source>
</evidence>
<dbReference type="InterPro" id="IPR018392">
    <property type="entry name" value="LysM"/>
</dbReference>
<dbReference type="SUPFAM" id="SSF54106">
    <property type="entry name" value="LysM domain"/>
    <property type="match status" value="1"/>
</dbReference>
<dbReference type="Gene3D" id="3.10.350.10">
    <property type="entry name" value="LysM domain"/>
    <property type="match status" value="1"/>
</dbReference>
<proteinExistence type="predicted"/>
<dbReference type="EMBL" id="OBMQ01000001">
    <property type="protein sequence ID" value="SOB94018.1"/>
    <property type="molecule type" value="Genomic_DNA"/>
</dbReference>
<evidence type="ECO:0000259" key="2">
    <source>
        <dbReference type="PROSITE" id="PS51782"/>
    </source>
</evidence>
<dbReference type="RefSeq" id="WP_097072274.1">
    <property type="nucleotide sequence ID" value="NZ_OBMQ01000001.1"/>
</dbReference>
<keyword evidence="1" id="KW-0812">Transmembrane</keyword>
<dbReference type="Pfam" id="PF01476">
    <property type="entry name" value="LysM"/>
    <property type="match status" value="1"/>
</dbReference>